<dbReference type="Proteomes" id="UP000606786">
    <property type="component" value="Unassembled WGS sequence"/>
</dbReference>
<gene>
    <name evidence="1" type="ORF">CCAP1982_LOCUS14559</name>
</gene>
<protein>
    <submittedName>
        <fullName evidence="1">(Mediterranean fruit fly) hypothetical protein</fullName>
    </submittedName>
</protein>
<evidence type="ECO:0000313" key="1">
    <source>
        <dbReference type="EMBL" id="CAD7006233.1"/>
    </source>
</evidence>
<comment type="caution">
    <text evidence="1">The sequence shown here is derived from an EMBL/GenBank/DDBJ whole genome shotgun (WGS) entry which is preliminary data.</text>
</comment>
<evidence type="ECO:0000313" key="2">
    <source>
        <dbReference type="Proteomes" id="UP000606786"/>
    </source>
</evidence>
<organism evidence="1 2">
    <name type="scientific">Ceratitis capitata</name>
    <name type="common">Mediterranean fruit fly</name>
    <name type="synonym">Tephritis capitata</name>
    <dbReference type="NCBI Taxonomy" id="7213"/>
    <lineage>
        <taxon>Eukaryota</taxon>
        <taxon>Metazoa</taxon>
        <taxon>Ecdysozoa</taxon>
        <taxon>Arthropoda</taxon>
        <taxon>Hexapoda</taxon>
        <taxon>Insecta</taxon>
        <taxon>Pterygota</taxon>
        <taxon>Neoptera</taxon>
        <taxon>Endopterygota</taxon>
        <taxon>Diptera</taxon>
        <taxon>Brachycera</taxon>
        <taxon>Muscomorpha</taxon>
        <taxon>Tephritoidea</taxon>
        <taxon>Tephritidae</taxon>
        <taxon>Ceratitis</taxon>
        <taxon>Ceratitis</taxon>
    </lineage>
</organism>
<accession>A0A811V9C1</accession>
<dbReference type="EMBL" id="CAJHJT010000034">
    <property type="protein sequence ID" value="CAD7006233.1"/>
    <property type="molecule type" value="Genomic_DNA"/>
</dbReference>
<keyword evidence="2" id="KW-1185">Reference proteome</keyword>
<reference evidence="1" key="1">
    <citation type="submission" date="2020-11" db="EMBL/GenBank/DDBJ databases">
        <authorList>
            <person name="Whitehead M."/>
        </authorList>
    </citation>
    <scope>NUCLEOTIDE SEQUENCE</scope>
    <source>
        <strain evidence="1">EGII</strain>
    </source>
</reference>
<sequence length="73" mass="8528">MQVLPVLLSFKRLITLNNIITIHNHFPNNLLQEIMSTVYFGLLYLNSLYCSPVSTKSHLKVWDFFVFLMALIL</sequence>
<name>A0A811V9C1_CERCA</name>
<proteinExistence type="predicted"/>
<dbReference type="AlphaFoldDB" id="A0A811V9C1"/>